<dbReference type="EMBL" id="GG738863">
    <property type="protein sequence ID" value="EFC45360.1"/>
    <property type="molecule type" value="Genomic_DNA"/>
</dbReference>
<keyword evidence="2" id="KW-1185">Reference proteome</keyword>
<sequence>MSKTLRKKMKLDGLFSNTPFLLCCETCFRDFAHQVKATHQCRNCGLKTCVLHSKYHVKYVPHHVVSLIEVENVNESSEEEESDSDSCKCCYEKSQTFETPRESEPPSIIRTINENLRSPIRPSSAGTSSRIYSKSPLISRASRVINEDCSRASSRLDNDAFKRAASPSSRQVNRLEKKNLEHVQKAYELKSQFEQLKSELKDWQYENSLLSDSLMYEIENVDNERLRLELECKHVFQKLRSILNDREDIVLSNIHRVSNDQKDNVMKISSLKNSLKLIITDLDSVSEDLYEEGSSTQFVLIERKLKKLNSTIEVLKYQCQVKKVNSMEKNYLKFIPHIHQLEEQIKNICQLLNGEGKIIGY</sequence>
<name>D2VCS5_NAEGR</name>
<gene>
    <name evidence="1" type="ORF">NAEGRDRAFT_48499</name>
</gene>
<dbReference type="GeneID" id="8852945"/>
<organism evidence="2">
    <name type="scientific">Naegleria gruberi</name>
    <name type="common">Amoeba</name>
    <dbReference type="NCBI Taxonomy" id="5762"/>
    <lineage>
        <taxon>Eukaryota</taxon>
        <taxon>Discoba</taxon>
        <taxon>Heterolobosea</taxon>
        <taxon>Tetramitia</taxon>
        <taxon>Eutetramitia</taxon>
        <taxon>Vahlkampfiidae</taxon>
        <taxon>Naegleria</taxon>
    </lineage>
</organism>
<dbReference type="KEGG" id="ngr:NAEGRDRAFT_48499"/>
<evidence type="ECO:0000313" key="2">
    <source>
        <dbReference type="Proteomes" id="UP000006671"/>
    </source>
</evidence>
<evidence type="ECO:0000313" key="1">
    <source>
        <dbReference type="EMBL" id="EFC45360.1"/>
    </source>
</evidence>
<dbReference type="InParanoid" id="D2VCS5"/>
<reference evidence="1 2" key="1">
    <citation type="journal article" date="2010" name="Cell">
        <title>The genome of Naegleria gruberi illuminates early eukaryotic versatility.</title>
        <authorList>
            <person name="Fritz-Laylin L.K."/>
            <person name="Prochnik S.E."/>
            <person name="Ginger M.L."/>
            <person name="Dacks J.B."/>
            <person name="Carpenter M.L."/>
            <person name="Field M.C."/>
            <person name="Kuo A."/>
            <person name="Paredez A."/>
            <person name="Chapman J."/>
            <person name="Pham J."/>
            <person name="Shu S."/>
            <person name="Neupane R."/>
            <person name="Cipriano M."/>
            <person name="Mancuso J."/>
            <person name="Tu H."/>
            <person name="Salamov A."/>
            <person name="Lindquist E."/>
            <person name="Shapiro H."/>
            <person name="Lucas S."/>
            <person name="Grigoriev I.V."/>
            <person name="Cande W.Z."/>
            <person name="Fulton C."/>
            <person name="Rokhsar D.S."/>
            <person name="Dawson S.C."/>
        </authorList>
    </citation>
    <scope>NUCLEOTIDE SEQUENCE [LARGE SCALE GENOMIC DNA]</scope>
    <source>
        <strain evidence="1 2">NEG-M</strain>
    </source>
</reference>
<dbReference type="OMA" id="MESQRIF"/>
<dbReference type="OrthoDB" id="10414078at2759"/>
<dbReference type="VEuPathDB" id="AmoebaDB:NAEGRDRAFT_48499"/>
<dbReference type="RefSeq" id="XP_002678104.1">
    <property type="nucleotide sequence ID" value="XM_002678058.1"/>
</dbReference>
<protein>
    <submittedName>
        <fullName evidence="1">Predicted protein</fullName>
    </submittedName>
</protein>
<dbReference type="Proteomes" id="UP000006671">
    <property type="component" value="Unassembled WGS sequence"/>
</dbReference>
<proteinExistence type="predicted"/>
<accession>D2VCS5</accession>
<dbReference type="AlphaFoldDB" id="D2VCS5"/>